<evidence type="ECO:0000313" key="2">
    <source>
        <dbReference type="EMBL" id="SHI64341.1"/>
    </source>
</evidence>
<dbReference type="GO" id="GO:0016810">
    <property type="term" value="F:hydrolase activity, acting on carbon-nitrogen (but not peptide) bonds"/>
    <property type="evidence" value="ECO:0007669"/>
    <property type="project" value="InterPro"/>
</dbReference>
<dbReference type="PANTHER" id="PTHR11647:SF1">
    <property type="entry name" value="COLLAPSIN RESPONSE MEDIATOR PROTEIN"/>
    <property type="match status" value="1"/>
</dbReference>
<gene>
    <name evidence="2" type="ORF">SAMN02745216_00323</name>
</gene>
<dbReference type="Proteomes" id="UP000183994">
    <property type="component" value="Unassembled WGS sequence"/>
</dbReference>
<dbReference type="EMBL" id="FQZU01000001">
    <property type="protein sequence ID" value="SHI64341.1"/>
    <property type="molecule type" value="Genomic_DNA"/>
</dbReference>
<dbReference type="Pfam" id="PF07969">
    <property type="entry name" value="Amidohydro_3"/>
    <property type="match status" value="1"/>
</dbReference>
<feature type="domain" description="Amidohydrolase 3" evidence="1">
    <location>
        <begin position="456"/>
        <end position="560"/>
    </location>
</feature>
<dbReference type="InterPro" id="IPR011059">
    <property type="entry name" value="Metal-dep_hydrolase_composite"/>
</dbReference>
<dbReference type="RefSeq" id="WP_073472201.1">
    <property type="nucleotide sequence ID" value="NZ_FQZU01000001.1"/>
</dbReference>
<sequence length="578" mass="63630">MHFDLVIEQPSVFDGSGTRAVIQDVGVKDGKIQALGNLAEAEAAERIYARDMGLCPGFIDVHTHADMALHRPEQVEVLAPLVRQGITTIVGGNCGAGMGPISDRNADFQYKFYEIFLGKDQQPYITWQGFGEMLESLEAGGLLVNTAMLAPHGILRMHAMGDSVETAGPDDLAVMIQSLRECMEAGAVGMSTGLQYFPGLCSDSRELLELAKVLAEYDGVFTSHLRSYNSNGLQNAMDEIMDIGREAEIPVQLSHLFWVPYMFEPLNTIMKAFVKAASRLYKIHPFPIPLDSSTKSHMAKLARLVDKGQPIGVDAMPTSAGFTHLFAFFPPWSLEGGMHGVLKRIADPKDRLRIRKSIEKGKPVWPHRGPDSWSMNLFKIMGWDCASVMSVTSEKNQKYIGMNFGEIGKAQGKHPFDAACDLALEENGRVLIFETPTYPGDPMVELSLQGTLMDPNVSIGTDYIPLGFGKPSHLTYDCFPKFLGQYARDWKLLALPEAIRKCTELPASQINLPNRGNIAEGYYADMVLFDPETIGSNSTAQDPAHSPKGIHMVFINGRKVVDGDDFSPDPLPGMMIRR</sequence>
<dbReference type="InterPro" id="IPR013108">
    <property type="entry name" value="Amidohydro_3"/>
</dbReference>
<organism evidence="2 3">
    <name type="scientific">Desulfatibacillum alkenivorans DSM 16219</name>
    <dbReference type="NCBI Taxonomy" id="1121393"/>
    <lineage>
        <taxon>Bacteria</taxon>
        <taxon>Pseudomonadati</taxon>
        <taxon>Thermodesulfobacteriota</taxon>
        <taxon>Desulfobacteria</taxon>
        <taxon>Desulfobacterales</taxon>
        <taxon>Desulfatibacillaceae</taxon>
        <taxon>Desulfatibacillum</taxon>
    </lineage>
</organism>
<dbReference type="AlphaFoldDB" id="A0A1M6CU03"/>
<accession>A0A1M6CU03</accession>
<evidence type="ECO:0000259" key="1">
    <source>
        <dbReference type="Pfam" id="PF07969"/>
    </source>
</evidence>
<dbReference type="PANTHER" id="PTHR11647">
    <property type="entry name" value="HYDRANTOINASE/DIHYDROPYRIMIDINASE FAMILY MEMBER"/>
    <property type="match status" value="1"/>
</dbReference>
<reference evidence="3" key="1">
    <citation type="submission" date="2016-11" db="EMBL/GenBank/DDBJ databases">
        <authorList>
            <person name="Varghese N."/>
            <person name="Submissions S."/>
        </authorList>
    </citation>
    <scope>NUCLEOTIDE SEQUENCE [LARGE SCALE GENOMIC DNA]</scope>
    <source>
        <strain evidence="3">DSM 16219</strain>
    </source>
</reference>
<dbReference type="SUPFAM" id="SSF51556">
    <property type="entry name" value="Metallo-dependent hydrolases"/>
    <property type="match status" value="1"/>
</dbReference>
<dbReference type="InterPro" id="IPR032466">
    <property type="entry name" value="Metal_Hydrolase"/>
</dbReference>
<dbReference type="SUPFAM" id="SSF51338">
    <property type="entry name" value="Composite domain of metallo-dependent hydrolases"/>
    <property type="match status" value="2"/>
</dbReference>
<evidence type="ECO:0000313" key="3">
    <source>
        <dbReference type="Proteomes" id="UP000183994"/>
    </source>
</evidence>
<protein>
    <submittedName>
        <fullName evidence="2">N-acyl-D-amino-acid deacylase</fullName>
    </submittedName>
</protein>
<dbReference type="OrthoDB" id="9766983at2"/>
<keyword evidence="3" id="KW-1185">Reference proteome</keyword>
<dbReference type="InterPro" id="IPR050378">
    <property type="entry name" value="Metallo-dep_Hydrolases_sf"/>
</dbReference>
<name>A0A1M6CU03_9BACT</name>
<dbReference type="Gene3D" id="3.20.20.140">
    <property type="entry name" value="Metal-dependent hydrolases"/>
    <property type="match status" value="2"/>
</dbReference>
<dbReference type="STRING" id="1121393.SAMN02745216_00323"/>
<proteinExistence type="predicted"/>